<dbReference type="PANTHER" id="PTHR33779">
    <property type="entry name" value="EXPRESSED PROTEIN"/>
    <property type="match status" value="1"/>
</dbReference>
<evidence type="ECO:0000256" key="3">
    <source>
        <dbReference type="SAM" id="MobiDB-lite"/>
    </source>
</evidence>
<reference evidence="5" key="3">
    <citation type="journal article" date="2017" name="Nature">
        <title>Genome sequence of the progenitor of the wheat D genome Aegilops tauschii.</title>
        <authorList>
            <person name="Luo M.C."/>
            <person name="Gu Y.Q."/>
            <person name="Puiu D."/>
            <person name="Wang H."/>
            <person name="Twardziok S.O."/>
            <person name="Deal K.R."/>
            <person name="Huo N."/>
            <person name="Zhu T."/>
            <person name="Wang L."/>
            <person name="Wang Y."/>
            <person name="McGuire P.E."/>
            <person name="Liu S."/>
            <person name="Long H."/>
            <person name="Ramasamy R.K."/>
            <person name="Rodriguez J.C."/>
            <person name="Van S.L."/>
            <person name="Yuan L."/>
            <person name="Wang Z."/>
            <person name="Xia Z."/>
            <person name="Xiao L."/>
            <person name="Anderson O.D."/>
            <person name="Ouyang S."/>
            <person name="Liang Y."/>
            <person name="Zimin A.V."/>
            <person name="Pertea G."/>
            <person name="Qi P."/>
            <person name="Bennetzen J.L."/>
            <person name="Dai X."/>
            <person name="Dawson M.W."/>
            <person name="Muller H.G."/>
            <person name="Kugler K."/>
            <person name="Rivarola-Duarte L."/>
            <person name="Spannagl M."/>
            <person name="Mayer K.F.X."/>
            <person name="Lu F.H."/>
            <person name="Bevan M.W."/>
            <person name="Leroy P."/>
            <person name="Li P."/>
            <person name="You F.M."/>
            <person name="Sun Q."/>
            <person name="Liu Z."/>
            <person name="Lyons E."/>
            <person name="Wicker T."/>
            <person name="Salzberg S.L."/>
            <person name="Devos K.M."/>
            <person name="Dvorak J."/>
        </authorList>
    </citation>
    <scope>NUCLEOTIDE SEQUENCE [LARGE SCALE GENOMIC DNA]</scope>
    <source>
        <strain evidence="5">cv. AL8/78</strain>
    </source>
</reference>
<feature type="region of interest" description="Disordered" evidence="3">
    <location>
        <begin position="164"/>
        <end position="208"/>
    </location>
</feature>
<sequence>SNSPCNENFFYICCRALFEMDVYCLVAGLRLSCAPPFLHLSTFLSLVFNTPRTLFSPHPYMSTPLPSRLPPNPSSVPDRHSFLILPRSCATSTSHLPMDGGTATVCSMCGDIGFPDKLFRCARCRYRFQHSYCTNYYGDGAPASAGADMCDWCLSDVSGKARRSASTSGKQQASVNQDSTTTGYSGRIDKAATGGDQESGRRGSTKVGGRRYKLLKDVLC</sequence>
<reference evidence="5" key="4">
    <citation type="submission" date="2019-03" db="UniProtKB">
        <authorList>
            <consortium name="EnsemblPlants"/>
        </authorList>
    </citation>
    <scope>IDENTIFICATION</scope>
</reference>
<feature type="compositionally biased region" description="Polar residues" evidence="3">
    <location>
        <begin position="164"/>
        <end position="184"/>
    </location>
</feature>
<dbReference type="STRING" id="200361.A0A453CPN3"/>
<reference evidence="6" key="2">
    <citation type="journal article" date="2017" name="Nat. Plants">
        <title>The Aegilops tauschii genome reveals multiple impacts of transposons.</title>
        <authorList>
            <person name="Zhao G."/>
            <person name="Zou C."/>
            <person name="Li K."/>
            <person name="Wang K."/>
            <person name="Li T."/>
            <person name="Gao L."/>
            <person name="Zhang X."/>
            <person name="Wang H."/>
            <person name="Yang Z."/>
            <person name="Liu X."/>
            <person name="Jiang W."/>
            <person name="Mao L."/>
            <person name="Kong X."/>
            <person name="Jiao Y."/>
            <person name="Jia J."/>
        </authorList>
    </citation>
    <scope>NUCLEOTIDE SEQUENCE [LARGE SCALE GENOMIC DNA]</scope>
    <source>
        <strain evidence="6">cv. AL8/78</strain>
    </source>
</reference>
<dbReference type="EnsemblPlants" id="AET2Gv20915800.2">
    <property type="protein sequence ID" value="AET2Gv20915800.2"/>
    <property type="gene ID" value="AET2Gv20915800"/>
</dbReference>
<feature type="domain" description="PHD-type zinc finger plants" evidence="4">
    <location>
        <begin position="107"/>
        <end position="153"/>
    </location>
</feature>
<evidence type="ECO:0000256" key="2">
    <source>
        <dbReference type="ARBA" id="ARBA00022833"/>
    </source>
</evidence>
<evidence type="ECO:0000313" key="6">
    <source>
        <dbReference type="Proteomes" id="UP000015105"/>
    </source>
</evidence>
<protein>
    <recommendedName>
        <fullName evidence="4">PHD-type zinc finger plants domain-containing protein</fullName>
    </recommendedName>
</protein>
<dbReference type="InterPro" id="IPR056874">
    <property type="entry name" value="PHD_dom_pln"/>
</dbReference>
<reference evidence="5" key="5">
    <citation type="journal article" date="2021" name="G3 (Bethesda)">
        <title>Aegilops tauschii genome assembly Aet v5.0 features greater sequence contiguity and improved annotation.</title>
        <authorList>
            <person name="Wang L."/>
            <person name="Zhu T."/>
            <person name="Rodriguez J.C."/>
            <person name="Deal K.R."/>
            <person name="Dubcovsky J."/>
            <person name="McGuire P.E."/>
            <person name="Lux T."/>
            <person name="Spannagl M."/>
            <person name="Mayer K.F.X."/>
            <person name="Baldrich P."/>
            <person name="Meyers B.C."/>
            <person name="Huo N."/>
            <person name="Gu Y.Q."/>
            <person name="Zhou H."/>
            <person name="Devos K.M."/>
            <person name="Bennetzen J.L."/>
            <person name="Unver T."/>
            <person name="Budak H."/>
            <person name="Gulick P.J."/>
            <person name="Galiba G."/>
            <person name="Kalapos B."/>
            <person name="Nelson D.R."/>
            <person name="Li P."/>
            <person name="You F.M."/>
            <person name="Luo M.C."/>
            <person name="Dvorak J."/>
        </authorList>
    </citation>
    <scope>NUCLEOTIDE SEQUENCE [LARGE SCALE GENOMIC DNA]</scope>
    <source>
        <strain evidence="5">cv. AL8/78</strain>
    </source>
</reference>
<keyword evidence="1" id="KW-0479">Metal-binding</keyword>
<keyword evidence="1" id="KW-0863">Zinc-finger</keyword>
<dbReference type="SUPFAM" id="SSF57903">
    <property type="entry name" value="FYVE/PHD zinc finger"/>
    <property type="match status" value="1"/>
</dbReference>
<keyword evidence="2" id="KW-0862">Zinc</keyword>
<organism evidence="5 6">
    <name type="scientific">Aegilops tauschii subsp. strangulata</name>
    <name type="common">Goatgrass</name>
    <dbReference type="NCBI Taxonomy" id="200361"/>
    <lineage>
        <taxon>Eukaryota</taxon>
        <taxon>Viridiplantae</taxon>
        <taxon>Streptophyta</taxon>
        <taxon>Embryophyta</taxon>
        <taxon>Tracheophyta</taxon>
        <taxon>Spermatophyta</taxon>
        <taxon>Magnoliopsida</taxon>
        <taxon>Liliopsida</taxon>
        <taxon>Poales</taxon>
        <taxon>Poaceae</taxon>
        <taxon>BOP clade</taxon>
        <taxon>Pooideae</taxon>
        <taxon>Triticodae</taxon>
        <taxon>Triticeae</taxon>
        <taxon>Triticinae</taxon>
        <taxon>Aegilops</taxon>
    </lineage>
</organism>
<dbReference type="AlphaFoldDB" id="A0A453CPN3"/>
<dbReference type="GO" id="GO:0008270">
    <property type="term" value="F:zinc ion binding"/>
    <property type="evidence" value="ECO:0007669"/>
    <property type="project" value="UniProtKB-KW"/>
</dbReference>
<evidence type="ECO:0000259" key="4">
    <source>
        <dbReference type="Pfam" id="PF25054"/>
    </source>
</evidence>
<evidence type="ECO:0000313" key="5">
    <source>
        <dbReference type="EnsemblPlants" id="AET2Gv20915800.2"/>
    </source>
</evidence>
<dbReference type="PANTHER" id="PTHR33779:SF11">
    <property type="entry name" value="OS04G0551600 PROTEIN"/>
    <property type="match status" value="1"/>
</dbReference>
<dbReference type="InterPro" id="IPR011011">
    <property type="entry name" value="Znf_FYVE_PHD"/>
</dbReference>
<dbReference type="Gramene" id="AET2Gv20915800.2">
    <property type="protein sequence ID" value="AET2Gv20915800.2"/>
    <property type="gene ID" value="AET2Gv20915800"/>
</dbReference>
<evidence type="ECO:0000256" key="1">
    <source>
        <dbReference type="ARBA" id="ARBA00022771"/>
    </source>
</evidence>
<dbReference type="Pfam" id="PF25054">
    <property type="entry name" value="PHD_pln"/>
    <property type="match status" value="1"/>
</dbReference>
<keyword evidence="6" id="KW-1185">Reference proteome</keyword>
<accession>A0A453CPN3</accession>
<dbReference type="Proteomes" id="UP000015105">
    <property type="component" value="Chromosome 2D"/>
</dbReference>
<reference evidence="6" key="1">
    <citation type="journal article" date="2014" name="Science">
        <title>Ancient hybridizations among the ancestral genomes of bread wheat.</title>
        <authorList>
            <consortium name="International Wheat Genome Sequencing Consortium,"/>
            <person name="Marcussen T."/>
            <person name="Sandve S.R."/>
            <person name="Heier L."/>
            <person name="Spannagl M."/>
            <person name="Pfeifer M."/>
            <person name="Jakobsen K.S."/>
            <person name="Wulff B.B."/>
            <person name="Steuernagel B."/>
            <person name="Mayer K.F."/>
            <person name="Olsen O.A."/>
        </authorList>
    </citation>
    <scope>NUCLEOTIDE SEQUENCE [LARGE SCALE GENOMIC DNA]</scope>
    <source>
        <strain evidence="6">cv. AL8/78</strain>
    </source>
</reference>
<proteinExistence type="predicted"/>
<name>A0A453CPN3_AEGTS</name>